<accession>A0A069PSD6</accession>
<dbReference type="CDD" id="cd07197">
    <property type="entry name" value="nitrilase"/>
    <property type="match status" value="1"/>
</dbReference>
<evidence type="ECO:0000313" key="4">
    <source>
        <dbReference type="Proteomes" id="UP000027466"/>
    </source>
</evidence>
<dbReference type="InterPro" id="IPR003010">
    <property type="entry name" value="C-N_Hydrolase"/>
</dbReference>
<proteinExistence type="predicted"/>
<feature type="domain" description="CN hydrolase" evidence="2">
    <location>
        <begin position="1"/>
        <end position="241"/>
    </location>
</feature>
<name>A0A069PSD6_9BURK</name>
<dbReference type="InterPro" id="IPR050345">
    <property type="entry name" value="Aliph_Amidase/BUP"/>
</dbReference>
<dbReference type="Proteomes" id="UP000027466">
    <property type="component" value="Unassembled WGS sequence"/>
</dbReference>
<evidence type="ECO:0000313" key="3">
    <source>
        <dbReference type="EMBL" id="KDR40176.1"/>
    </source>
</evidence>
<keyword evidence="1" id="KW-0378">Hydrolase</keyword>
<dbReference type="PANTHER" id="PTHR43674">
    <property type="entry name" value="NITRILASE C965.09-RELATED"/>
    <property type="match status" value="1"/>
</dbReference>
<protein>
    <submittedName>
        <fullName evidence="3">Nitrilase</fullName>
    </submittedName>
</protein>
<reference evidence="3 4" key="1">
    <citation type="submission" date="2014-03" db="EMBL/GenBank/DDBJ databases">
        <title>Draft Genome Sequences of Four Burkholderia Strains.</title>
        <authorList>
            <person name="Liu X.Y."/>
            <person name="Li C.X."/>
            <person name="Xu J.H."/>
        </authorList>
    </citation>
    <scope>NUCLEOTIDE SEQUENCE [LARGE SCALE GENOMIC DNA]</scope>
    <source>
        <strain evidence="3 4">DSM 50014</strain>
    </source>
</reference>
<organism evidence="3 4">
    <name type="scientific">Caballeronia glathei</name>
    <dbReference type="NCBI Taxonomy" id="60547"/>
    <lineage>
        <taxon>Bacteria</taxon>
        <taxon>Pseudomonadati</taxon>
        <taxon>Pseudomonadota</taxon>
        <taxon>Betaproteobacteria</taxon>
        <taxon>Burkholderiales</taxon>
        <taxon>Burkholderiaceae</taxon>
        <taxon>Caballeronia</taxon>
    </lineage>
</organism>
<evidence type="ECO:0000259" key="2">
    <source>
        <dbReference type="PROSITE" id="PS50263"/>
    </source>
</evidence>
<sequence>MTTATIAYVQWPDNLLAHGPEWDAIRRSVDAARADILVTNEMPFGPWAAQHPAFDAAAAARSVELHEKALAALGDLGAGAVISSRPVAFDGRLANEAFVLEAGRYRCLHHKQYFPQEAGFFEEAWYAGGTPGFECMQIGAVKVGVLLCTELFFNEHARHYGRQGADVIVTPRASGTSLHRWTTAGAMAAIVSGACFVSSNRRGVAALGQTFGGYGFAMSSDGQLTGHTSDEAPLVIATIDLERSREDKRLYPCYVKELPAP</sequence>
<dbReference type="EMBL" id="JFHC01000045">
    <property type="protein sequence ID" value="KDR40176.1"/>
    <property type="molecule type" value="Genomic_DNA"/>
</dbReference>
<gene>
    <name evidence="3" type="ORF">BG61_27440</name>
</gene>
<dbReference type="PANTHER" id="PTHR43674:SF2">
    <property type="entry name" value="BETA-UREIDOPROPIONASE"/>
    <property type="match status" value="1"/>
</dbReference>
<dbReference type="PROSITE" id="PS50263">
    <property type="entry name" value="CN_HYDROLASE"/>
    <property type="match status" value="1"/>
</dbReference>
<dbReference type="Gene3D" id="3.60.110.10">
    <property type="entry name" value="Carbon-nitrogen hydrolase"/>
    <property type="match status" value="1"/>
</dbReference>
<dbReference type="RefSeq" id="WP_035934131.1">
    <property type="nucleotide sequence ID" value="NZ_CADFFX010000002.1"/>
</dbReference>
<dbReference type="AlphaFoldDB" id="A0A069PSD6"/>
<dbReference type="STRING" id="60547.GCA_000751215_03707"/>
<dbReference type="InterPro" id="IPR036526">
    <property type="entry name" value="C-N_Hydrolase_sf"/>
</dbReference>
<dbReference type="GO" id="GO:0016811">
    <property type="term" value="F:hydrolase activity, acting on carbon-nitrogen (but not peptide) bonds, in linear amides"/>
    <property type="evidence" value="ECO:0007669"/>
    <property type="project" value="UniProtKB-ARBA"/>
</dbReference>
<comment type="caution">
    <text evidence="3">The sequence shown here is derived from an EMBL/GenBank/DDBJ whole genome shotgun (WGS) entry which is preliminary data.</text>
</comment>
<keyword evidence="4" id="KW-1185">Reference proteome</keyword>
<evidence type="ECO:0000256" key="1">
    <source>
        <dbReference type="ARBA" id="ARBA00022801"/>
    </source>
</evidence>
<dbReference type="Pfam" id="PF00795">
    <property type="entry name" value="CN_hydrolase"/>
    <property type="match status" value="1"/>
</dbReference>
<dbReference type="SUPFAM" id="SSF56317">
    <property type="entry name" value="Carbon-nitrogen hydrolase"/>
    <property type="match status" value="1"/>
</dbReference>